<dbReference type="InterPro" id="IPR023214">
    <property type="entry name" value="HAD_sf"/>
</dbReference>
<gene>
    <name evidence="3" type="ORF">AVDCRST_MAG02-963</name>
</gene>
<sequence>MARVSVFDVNETLLDLGALDPRFERVFGDAAVRREWFQQVLQSALVATVTGSYSDFGAVGAAALQMTAARRGMELSDEDKQDILGGMRGLPPHPEAAEALDRLRDAGVRLAALTNSTEEVANAQLSDAGLADRFEQILSADTVRRLKPAPEPYRAAANSLGVGAEEVRLVAAHAWDVAGAMRAGCAAAFVARPGMVLDPLAQAPDIVGSDLNEVAALIAAADS</sequence>
<keyword evidence="2 3" id="KW-0378">Hydrolase</keyword>
<dbReference type="AlphaFoldDB" id="A0A6J4QQX3"/>
<evidence type="ECO:0000256" key="2">
    <source>
        <dbReference type="ARBA" id="ARBA00022801"/>
    </source>
</evidence>
<dbReference type="InterPro" id="IPR036412">
    <property type="entry name" value="HAD-like_sf"/>
</dbReference>
<dbReference type="CDD" id="cd02588">
    <property type="entry name" value="HAD_L2-DEX"/>
    <property type="match status" value="1"/>
</dbReference>
<evidence type="ECO:0000313" key="3">
    <source>
        <dbReference type="EMBL" id="CAA9452273.1"/>
    </source>
</evidence>
<dbReference type="Gene3D" id="3.40.50.1000">
    <property type="entry name" value="HAD superfamily/HAD-like"/>
    <property type="match status" value="1"/>
</dbReference>
<dbReference type="Pfam" id="PF00702">
    <property type="entry name" value="Hydrolase"/>
    <property type="match status" value="1"/>
</dbReference>
<proteinExistence type="inferred from homology"/>
<dbReference type="InterPro" id="IPR006328">
    <property type="entry name" value="2-HAD"/>
</dbReference>
<name>A0A6J4QQX3_9ACTN</name>
<dbReference type="PANTHER" id="PTHR43316">
    <property type="entry name" value="HYDROLASE, HALOACID DELAHOGENASE-RELATED"/>
    <property type="match status" value="1"/>
</dbReference>
<dbReference type="EMBL" id="CADCVH010000032">
    <property type="protein sequence ID" value="CAA9452273.1"/>
    <property type="molecule type" value="Genomic_DNA"/>
</dbReference>
<dbReference type="SFLD" id="SFLDS00003">
    <property type="entry name" value="Haloacid_Dehalogenase"/>
    <property type="match status" value="1"/>
</dbReference>
<dbReference type="InterPro" id="IPR006439">
    <property type="entry name" value="HAD-SF_hydro_IA"/>
</dbReference>
<reference evidence="3" key="1">
    <citation type="submission" date="2020-02" db="EMBL/GenBank/DDBJ databases">
        <authorList>
            <person name="Meier V. D."/>
        </authorList>
    </citation>
    <scope>NUCLEOTIDE SEQUENCE</scope>
    <source>
        <strain evidence="3">AVDCRST_MAG02</strain>
    </source>
</reference>
<dbReference type="SUPFAM" id="SSF56784">
    <property type="entry name" value="HAD-like"/>
    <property type="match status" value="1"/>
</dbReference>
<protein>
    <submittedName>
        <fullName evidence="3">Cryptic haloacid dehalogenase 1</fullName>
        <ecNumber evidence="3">3.8.1.2</ecNumber>
    </submittedName>
</protein>
<evidence type="ECO:0000256" key="1">
    <source>
        <dbReference type="ARBA" id="ARBA00008106"/>
    </source>
</evidence>
<dbReference type="PRINTS" id="PR00413">
    <property type="entry name" value="HADHALOGNASE"/>
</dbReference>
<dbReference type="SFLD" id="SFLDG01129">
    <property type="entry name" value="C1.5:_HAD__Beta-PGM__Phosphata"/>
    <property type="match status" value="1"/>
</dbReference>
<dbReference type="PANTHER" id="PTHR43316:SF3">
    <property type="entry name" value="HALOACID DEHALOGENASE, TYPE II (AFU_ORTHOLOGUE AFUA_2G07750)-RELATED"/>
    <property type="match status" value="1"/>
</dbReference>
<accession>A0A6J4QQX3</accession>
<dbReference type="NCBIfam" id="TIGR01493">
    <property type="entry name" value="HAD-SF-IA-v2"/>
    <property type="match status" value="1"/>
</dbReference>
<dbReference type="GO" id="GO:0018784">
    <property type="term" value="F:(S)-2-haloacid dehalogenase activity"/>
    <property type="evidence" value="ECO:0007669"/>
    <property type="project" value="UniProtKB-EC"/>
</dbReference>
<organism evidence="3">
    <name type="scientific">uncultured Rubrobacteraceae bacterium</name>
    <dbReference type="NCBI Taxonomy" id="349277"/>
    <lineage>
        <taxon>Bacteria</taxon>
        <taxon>Bacillati</taxon>
        <taxon>Actinomycetota</taxon>
        <taxon>Rubrobacteria</taxon>
        <taxon>Rubrobacterales</taxon>
        <taxon>Rubrobacteraceae</taxon>
        <taxon>environmental samples</taxon>
    </lineage>
</organism>
<dbReference type="InterPro" id="IPR023198">
    <property type="entry name" value="PGP-like_dom2"/>
</dbReference>
<dbReference type="NCBIfam" id="TIGR01428">
    <property type="entry name" value="HAD_type_II"/>
    <property type="match status" value="1"/>
</dbReference>
<dbReference type="Gene3D" id="1.10.150.240">
    <property type="entry name" value="Putative phosphatase, domain 2"/>
    <property type="match status" value="1"/>
</dbReference>
<comment type="similarity">
    <text evidence="1">Belongs to the HAD-like hydrolase superfamily. S-2-haloalkanoic acid dehalogenase family.</text>
</comment>
<dbReference type="EC" id="3.8.1.2" evidence="3"/>
<dbReference type="InterPro" id="IPR051540">
    <property type="entry name" value="S-2-haloacid_dehalogenase"/>
</dbReference>